<evidence type="ECO:0000256" key="5">
    <source>
        <dbReference type="SAM" id="SignalP"/>
    </source>
</evidence>
<sequence>MNTLRATLLALAAMAGPAAQAATSVATFAGGCFWCTEADFERVPGVIAVVSGYTGGHVDDPSYEEVSAGGTGHVEAVEIRFDPAVVSYARLLEIYWHSIDPYDADGQFCDRGPQYRSAIFVHDAAQRAAAERSKAELAQRYPDRPAIVTPILPAVRFWVAEVAHQDYHRKNPVRYRYYRWGCGRDARLDALWGPHRPGR</sequence>
<reference evidence="7 8" key="1">
    <citation type="submission" date="2016-10" db="EMBL/GenBank/DDBJ databases">
        <authorList>
            <person name="de Groot N.N."/>
        </authorList>
    </citation>
    <scope>NUCLEOTIDE SEQUENCE [LARGE SCALE GENOMIC DNA]</scope>
    <source>
        <strain evidence="7 8">DSM 23609</strain>
    </source>
</reference>
<dbReference type="RefSeq" id="WP_091534816.1">
    <property type="nucleotide sequence ID" value="NZ_FOOC01000011.1"/>
</dbReference>
<dbReference type="PANTHER" id="PTHR43774:SF1">
    <property type="entry name" value="PEPTIDE METHIONINE SULFOXIDE REDUCTASE MSRA 2"/>
    <property type="match status" value="1"/>
</dbReference>
<dbReference type="SUPFAM" id="SSF55068">
    <property type="entry name" value="Peptide methionine sulfoxide reductase"/>
    <property type="match status" value="1"/>
</dbReference>
<dbReference type="InterPro" id="IPR036509">
    <property type="entry name" value="Met_Sox_Rdtase_MsrA_sf"/>
</dbReference>
<dbReference type="NCBIfam" id="TIGR00401">
    <property type="entry name" value="msrA"/>
    <property type="match status" value="1"/>
</dbReference>
<dbReference type="InterPro" id="IPR002569">
    <property type="entry name" value="Met_Sox_Rdtase_MsrA_dom"/>
</dbReference>
<organism evidence="7 8">
    <name type="scientific">Fontimonas thermophila</name>
    <dbReference type="NCBI Taxonomy" id="1076937"/>
    <lineage>
        <taxon>Bacteria</taxon>
        <taxon>Pseudomonadati</taxon>
        <taxon>Pseudomonadota</taxon>
        <taxon>Gammaproteobacteria</taxon>
        <taxon>Nevskiales</taxon>
        <taxon>Nevskiaceae</taxon>
        <taxon>Fontimonas</taxon>
    </lineage>
</organism>
<evidence type="ECO:0000313" key="7">
    <source>
        <dbReference type="EMBL" id="SFF59590.1"/>
    </source>
</evidence>
<evidence type="ECO:0000256" key="1">
    <source>
        <dbReference type="ARBA" id="ARBA00023002"/>
    </source>
</evidence>
<dbReference type="Pfam" id="PF01625">
    <property type="entry name" value="PMSR"/>
    <property type="match status" value="1"/>
</dbReference>
<evidence type="ECO:0000256" key="4">
    <source>
        <dbReference type="HAMAP-Rule" id="MF_01401"/>
    </source>
</evidence>
<comment type="function">
    <text evidence="4">Has an important function as a repair enzyme for proteins that have been inactivated by oxidation. Catalyzes the reversible oxidation-reduction of methionine sulfoxide in proteins to methionine.</text>
</comment>
<gene>
    <name evidence="4" type="primary">msrA</name>
    <name evidence="7" type="ORF">SAMN04488120_11128</name>
</gene>
<evidence type="ECO:0000313" key="8">
    <source>
        <dbReference type="Proteomes" id="UP000199771"/>
    </source>
</evidence>
<dbReference type="EC" id="1.8.4.11" evidence="4"/>
<evidence type="ECO:0000256" key="3">
    <source>
        <dbReference type="ARBA" id="ARBA00048782"/>
    </source>
</evidence>
<dbReference type="OrthoDB" id="4174719at2"/>
<dbReference type="PROSITE" id="PS51257">
    <property type="entry name" value="PROKAR_LIPOPROTEIN"/>
    <property type="match status" value="1"/>
</dbReference>
<dbReference type="HAMAP" id="MF_01401">
    <property type="entry name" value="MsrA"/>
    <property type="match status" value="1"/>
</dbReference>
<feature type="domain" description="Peptide methionine sulphoxide reductase MsrA" evidence="6">
    <location>
        <begin position="26"/>
        <end position="176"/>
    </location>
</feature>
<feature type="chain" id="PRO_5011532343" description="Peptide methionine sulfoxide reductase MsrA" evidence="5">
    <location>
        <begin position="22"/>
        <end position="199"/>
    </location>
</feature>
<dbReference type="Proteomes" id="UP000199771">
    <property type="component" value="Unassembled WGS sequence"/>
</dbReference>
<comment type="catalytic activity">
    <reaction evidence="2 4">
        <text>L-methionyl-[protein] + [thioredoxin]-disulfide + H2O = L-methionyl-(S)-S-oxide-[protein] + [thioredoxin]-dithiol</text>
        <dbReference type="Rhea" id="RHEA:14217"/>
        <dbReference type="Rhea" id="RHEA-COMP:10698"/>
        <dbReference type="Rhea" id="RHEA-COMP:10700"/>
        <dbReference type="Rhea" id="RHEA-COMP:12313"/>
        <dbReference type="Rhea" id="RHEA-COMP:12315"/>
        <dbReference type="ChEBI" id="CHEBI:15377"/>
        <dbReference type="ChEBI" id="CHEBI:16044"/>
        <dbReference type="ChEBI" id="CHEBI:29950"/>
        <dbReference type="ChEBI" id="CHEBI:44120"/>
        <dbReference type="ChEBI" id="CHEBI:50058"/>
        <dbReference type="EC" id="1.8.4.11"/>
    </reaction>
</comment>
<dbReference type="GO" id="GO:0008113">
    <property type="term" value="F:peptide-methionine (S)-S-oxide reductase activity"/>
    <property type="evidence" value="ECO:0007669"/>
    <property type="project" value="UniProtKB-UniRule"/>
</dbReference>
<accession>A0A1I2K077</accession>
<protein>
    <recommendedName>
        <fullName evidence="4">Peptide methionine sulfoxide reductase MsrA</fullName>
        <shortName evidence="4">Protein-methionine-S-oxide reductase</shortName>
        <ecNumber evidence="4">1.8.4.11</ecNumber>
    </recommendedName>
    <alternativeName>
        <fullName evidence="4">Peptide-methionine (S)-S-oxide reductase</fullName>
        <shortName evidence="4">Peptide Met(O) reductase</shortName>
    </alternativeName>
</protein>
<dbReference type="PANTHER" id="PTHR43774">
    <property type="entry name" value="PEPTIDE METHIONINE SULFOXIDE REDUCTASE"/>
    <property type="match status" value="1"/>
</dbReference>
<keyword evidence="5" id="KW-0732">Signal</keyword>
<evidence type="ECO:0000256" key="2">
    <source>
        <dbReference type="ARBA" id="ARBA00047806"/>
    </source>
</evidence>
<proteinExistence type="inferred from homology"/>
<dbReference type="EMBL" id="FOOC01000011">
    <property type="protein sequence ID" value="SFF59590.1"/>
    <property type="molecule type" value="Genomic_DNA"/>
</dbReference>
<feature type="signal peptide" evidence="5">
    <location>
        <begin position="1"/>
        <end position="21"/>
    </location>
</feature>
<evidence type="ECO:0000259" key="6">
    <source>
        <dbReference type="Pfam" id="PF01625"/>
    </source>
</evidence>
<dbReference type="Gene3D" id="3.30.1060.10">
    <property type="entry name" value="Peptide methionine sulphoxide reductase MsrA"/>
    <property type="match status" value="1"/>
</dbReference>
<dbReference type="AlphaFoldDB" id="A0A1I2K077"/>
<keyword evidence="8" id="KW-1185">Reference proteome</keyword>
<keyword evidence="1 4" id="KW-0560">Oxidoreductase</keyword>
<dbReference type="STRING" id="1076937.SAMN04488120_11128"/>
<name>A0A1I2K077_9GAMM</name>
<comment type="similarity">
    <text evidence="4">Belongs to the MsrA Met sulfoxide reductase family.</text>
</comment>
<feature type="active site" evidence="4">
    <location>
        <position position="32"/>
    </location>
</feature>
<comment type="catalytic activity">
    <reaction evidence="3 4">
        <text>[thioredoxin]-disulfide + L-methionine + H2O = L-methionine (S)-S-oxide + [thioredoxin]-dithiol</text>
        <dbReference type="Rhea" id="RHEA:19993"/>
        <dbReference type="Rhea" id="RHEA-COMP:10698"/>
        <dbReference type="Rhea" id="RHEA-COMP:10700"/>
        <dbReference type="ChEBI" id="CHEBI:15377"/>
        <dbReference type="ChEBI" id="CHEBI:29950"/>
        <dbReference type="ChEBI" id="CHEBI:50058"/>
        <dbReference type="ChEBI" id="CHEBI:57844"/>
        <dbReference type="ChEBI" id="CHEBI:58772"/>
        <dbReference type="EC" id="1.8.4.11"/>
    </reaction>
</comment>
<dbReference type="GO" id="GO:0033744">
    <property type="term" value="F:L-methionine:thioredoxin-disulfide S-oxidoreductase activity"/>
    <property type="evidence" value="ECO:0007669"/>
    <property type="project" value="RHEA"/>
</dbReference>